<dbReference type="InterPro" id="IPR003439">
    <property type="entry name" value="ABC_transporter-like_ATP-bd"/>
</dbReference>
<keyword evidence="9" id="KW-0472">Membrane</keyword>
<evidence type="ECO:0000313" key="11">
    <source>
        <dbReference type="EMBL" id="MDV2685994.1"/>
    </source>
</evidence>
<organism evidence="11 12">
    <name type="scientific">Alkalihalophilus lindianensis</name>
    <dbReference type="NCBI Taxonomy" id="1630542"/>
    <lineage>
        <taxon>Bacteria</taxon>
        <taxon>Bacillati</taxon>
        <taxon>Bacillota</taxon>
        <taxon>Bacilli</taxon>
        <taxon>Bacillales</taxon>
        <taxon>Bacillaceae</taxon>
        <taxon>Alkalihalophilus</taxon>
    </lineage>
</organism>
<dbReference type="Gene3D" id="3.40.50.300">
    <property type="entry name" value="P-loop containing nucleotide triphosphate hydrolases"/>
    <property type="match status" value="1"/>
</dbReference>
<protein>
    <submittedName>
        <fullName evidence="11">ABC transporter ATP-binding protein</fullName>
    </submittedName>
</protein>
<keyword evidence="12" id="KW-1185">Reference proteome</keyword>
<gene>
    <name evidence="11" type="ORF">RYX56_16625</name>
</gene>
<dbReference type="PROSITE" id="PS50893">
    <property type="entry name" value="ABC_TRANSPORTER_2"/>
    <property type="match status" value="1"/>
</dbReference>
<dbReference type="PANTHER" id="PTHR43297">
    <property type="entry name" value="OLIGOPEPTIDE TRANSPORT ATP-BINDING PROTEIN APPD"/>
    <property type="match status" value="1"/>
</dbReference>
<keyword evidence="6" id="KW-0547">Nucleotide-binding</keyword>
<evidence type="ECO:0000256" key="7">
    <source>
        <dbReference type="ARBA" id="ARBA00022840"/>
    </source>
</evidence>
<keyword evidence="8" id="KW-1278">Translocase</keyword>
<evidence type="ECO:0000256" key="8">
    <source>
        <dbReference type="ARBA" id="ARBA00022967"/>
    </source>
</evidence>
<evidence type="ECO:0000256" key="6">
    <source>
        <dbReference type="ARBA" id="ARBA00022741"/>
    </source>
</evidence>
<keyword evidence="7 11" id="KW-0067">ATP-binding</keyword>
<dbReference type="Proteomes" id="UP001287282">
    <property type="component" value="Unassembled WGS sequence"/>
</dbReference>
<keyword evidence="3" id="KW-0813">Transport</keyword>
<reference evidence="11 12" key="1">
    <citation type="submission" date="2023-10" db="EMBL/GenBank/DDBJ databases">
        <title>Screening of Alkalihalobacillus lindianensis BZ-TG-R113 and Its Alleviation of Salt Stress on Rapeseed Growth.</title>
        <authorList>
            <person name="Zhao B."/>
            <person name="Guo T."/>
        </authorList>
    </citation>
    <scope>NUCLEOTIDE SEQUENCE [LARGE SCALE GENOMIC DNA]</scope>
    <source>
        <strain evidence="11 12">BZ-TG-R113</strain>
    </source>
</reference>
<sequence length="277" mass="31007">MMNVPLLEIHNLEITRKIQKSELSLIKGINLKVARGEIVGLIGESGSGKSLTAKAILGLLPESVKVSEGSIMFKETNVLTQSKKQRYSLLGKQMAIISQDYRGSFTPYIKIGKQMVETIQSHSSLSKKVAKQKAFDMLGHMDLPEERIYNSYPFQLSGGQVQRAAVATIMALQPSFIICDEVTTALDVINGEKVMNYIDMIRRMTNCGVLMITHDLTQAFKRTDRLYVMSQGEIVEEGPTKEIRRLPTHAYTKSLYASLLPLPDKQRETSARRVVDL</sequence>
<name>A0ABU3XF25_9BACI</name>
<evidence type="ECO:0000256" key="1">
    <source>
        <dbReference type="ARBA" id="ARBA00004202"/>
    </source>
</evidence>
<proteinExistence type="inferred from homology"/>
<dbReference type="RefSeq" id="WP_317123166.1">
    <property type="nucleotide sequence ID" value="NZ_JAWJBA010000006.1"/>
</dbReference>
<dbReference type="EMBL" id="JAWJBA010000006">
    <property type="protein sequence ID" value="MDV2685994.1"/>
    <property type="molecule type" value="Genomic_DNA"/>
</dbReference>
<evidence type="ECO:0000256" key="3">
    <source>
        <dbReference type="ARBA" id="ARBA00022448"/>
    </source>
</evidence>
<comment type="similarity">
    <text evidence="2">Belongs to the ABC transporter superfamily.</text>
</comment>
<dbReference type="PANTHER" id="PTHR43297:SF14">
    <property type="entry name" value="ATPASE AAA-TYPE CORE DOMAIN-CONTAINING PROTEIN"/>
    <property type="match status" value="1"/>
</dbReference>
<dbReference type="CDD" id="cd03257">
    <property type="entry name" value="ABC_NikE_OppD_transporters"/>
    <property type="match status" value="1"/>
</dbReference>
<dbReference type="InterPro" id="IPR003593">
    <property type="entry name" value="AAA+_ATPase"/>
</dbReference>
<dbReference type="Pfam" id="PF00005">
    <property type="entry name" value="ABC_tran"/>
    <property type="match status" value="1"/>
</dbReference>
<comment type="caution">
    <text evidence="11">The sequence shown here is derived from an EMBL/GenBank/DDBJ whole genome shotgun (WGS) entry which is preliminary data.</text>
</comment>
<accession>A0ABU3XF25</accession>
<dbReference type="SUPFAM" id="SSF52540">
    <property type="entry name" value="P-loop containing nucleoside triphosphate hydrolases"/>
    <property type="match status" value="1"/>
</dbReference>
<dbReference type="InterPro" id="IPR027417">
    <property type="entry name" value="P-loop_NTPase"/>
</dbReference>
<evidence type="ECO:0000259" key="10">
    <source>
        <dbReference type="PROSITE" id="PS50893"/>
    </source>
</evidence>
<dbReference type="SMART" id="SM00382">
    <property type="entry name" value="AAA"/>
    <property type="match status" value="1"/>
</dbReference>
<dbReference type="InterPro" id="IPR050388">
    <property type="entry name" value="ABC_Ni/Peptide_Import"/>
</dbReference>
<evidence type="ECO:0000256" key="4">
    <source>
        <dbReference type="ARBA" id="ARBA00022475"/>
    </source>
</evidence>
<comment type="subcellular location">
    <subcellularLocation>
        <location evidence="1">Cell membrane</location>
        <topology evidence="1">Peripheral membrane protein</topology>
    </subcellularLocation>
</comment>
<evidence type="ECO:0000256" key="2">
    <source>
        <dbReference type="ARBA" id="ARBA00005417"/>
    </source>
</evidence>
<evidence type="ECO:0000256" key="9">
    <source>
        <dbReference type="ARBA" id="ARBA00023136"/>
    </source>
</evidence>
<evidence type="ECO:0000313" key="12">
    <source>
        <dbReference type="Proteomes" id="UP001287282"/>
    </source>
</evidence>
<keyword evidence="5" id="KW-0997">Cell inner membrane</keyword>
<dbReference type="GO" id="GO:0005524">
    <property type="term" value="F:ATP binding"/>
    <property type="evidence" value="ECO:0007669"/>
    <property type="project" value="UniProtKB-KW"/>
</dbReference>
<feature type="domain" description="ABC transporter" evidence="10">
    <location>
        <begin position="9"/>
        <end position="256"/>
    </location>
</feature>
<keyword evidence="4" id="KW-1003">Cell membrane</keyword>
<evidence type="ECO:0000256" key="5">
    <source>
        <dbReference type="ARBA" id="ARBA00022519"/>
    </source>
</evidence>